<dbReference type="KEGG" id="rpx:Rpdx1_2959"/>
<dbReference type="STRING" id="652103.Rpdx1_2959"/>
<sequence>MTNFALTDETGLIVNRIILERPEDWDVPPGHSLYPEGTEPLEIGGTVLGGVYTAPRQPPSIPLAPVASVTPKQARLALLQAGLLDQVEAVIAAGSKADQITWEFATEIRRDDPLLVSIGSGLTLSSDQIDVLFKYAATL</sequence>
<dbReference type="BioCyc" id="RPAL652103:RPDX1_RS24960-MONOMER"/>
<evidence type="ECO:0000313" key="2">
    <source>
        <dbReference type="Proteomes" id="UP000001402"/>
    </source>
</evidence>
<proteinExistence type="predicted"/>
<dbReference type="eggNOG" id="ENOG5033MC8">
    <property type="taxonomic scope" value="Bacteria"/>
</dbReference>
<dbReference type="Proteomes" id="UP000001402">
    <property type="component" value="Chromosome"/>
</dbReference>
<accession>E6VL45</accession>
<name>E6VL45_RHOPX</name>
<dbReference type="HOGENOM" id="CLU_1843578_0_0_5"/>
<organism evidence="1 2">
    <name type="scientific">Rhodopseudomonas palustris (strain DX-1)</name>
    <dbReference type="NCBI Taxonomy" id="652103"/>
    <lineage>
        <taxon>Bacteria</taxon>
        <taxon>Pseudomonadati</taxon>
        <taxon>Pseudomonadota</taxon>
        <taxon>Alphaproteobacteria</taxon>
        <taxon>Hyphomicrobiales</taxon>
        <taxon>Nitrobacteraceae</taxon>
        <taxon>Rhodopseudomonas</taxon>
    </lineage>
</organism>
<gene>
    <name evidence="1" type="ordered locus">Rpdx1_2959</name>
</gene>
<reference evidence="1" key="1">
    <citation type="submission" date="2010-12" db="EMBL/GenBank/DDBJ databases">
        <title>Complete sequence of Rhodopseudomonas palustris DX-1.</title>
        <authorList>
            <consortium name="US DOE Joint Genome Institute"/>
            <person name="Lucas S."/>
            <person name="Copeland A."/>
            <person name="Lapidus A."/>
            <person name="Cheng J.-F."/>
            <person name="Goodwin L."/>
            <person name="Pitluck S."/>
            <person name="Misra M."/>
            <person name="Chertkov O."/>
            <person name="Detter J.C."/>
            <person name="Han C."/>
            <person name="Tapia R."/>
            <person name="Land M."/>
            <person name="Hauser L."/>
            <person name="Kyrpides N."/>
            <person name="Ivanova N."/>
            <person name="Ovchinnikova G."/>
            <person name="Logan B."/>
            <person name="Oda Y."/>
            <person name="Harwood C."/>
            <person name="Woyke T."/>
        </authorList>
    </citation>
    <scope>NUCLEOTIDE SEQUENCE [LARGE SCALE GENOMIC DNA]</scope>
    <source>
        <strain evidence="1">DX-1</strain>
    </source>
</reference>
<dbReference type="EMBL" id="CP002418">
    <property type="protein sequence ID" value="ADU44540.1"/>
    <property type="molecule type" value="Genomic_DNA"/>
</dbReference>
<dbReference type="AlphaFoldDB" id="E6VL45"/>
<evidence type="ECO:0000313" key="1">
    <source>
        <dbReference type="EMBL" id="ADU44540.1"/>
    </source>
</evidence>
<protein>
    <submittedName>
        <fullName evidence="1">Uncharacterized protein</fullName>
    </submittedName>
</protein>